<evidence type="ECO:0000256" key="12">
    <source>
        <dbReference type="RuleBase" id="RU000512"/>
    </source>
</evidence>
<feature type="active site" description="Proton donor" evidence="9">
    <location>
        <position position="66"/>
    </location>
</feature>
<evidence type="ECO:0000259" key="13">
    <source>
        <dbReference type="SMART" id="SM00934"/>
    </source>
</evidence>
<evidence type="ECO:0000256" key="10">
    <source>
        <dbReference type="PIRSR" id="PIRSR614732-1"/>
    </source>
</evidence>
<evidence type="ECO:0000256" key="8">
    <source>
        <dbReference type="ARBA" id="ARBA00061012"/>
    </source>
</evidence>
<evidence type="ECO:0000256" key="11">
    <source>
        <dbReference type="PIRSR" id="PIRSR614732-2"/>
    </source>
</evidence>
<dbReference type="NCBIfam" id="NF001273">
    <property type="entry name" value="PRK00230.1"/>
    <property type="match status" value="1"/>
</dbReference>
<protein>
    <recommendedName>
        <fullName evidence="9">Orotidine 5'-phosphate decarboxylase</fullName>
        <ecNumber evidence="9">4.1.1.23</ecNumber>
    </recommendedName>
    <alternativeName>
        <fullName evidence="9">OMP decarboxylase</fullName>
        <shortName evidence="9">OMPDCase</shortName>
        <shortName evidence="9">OMPdecase</shortName>
    </alternativeName>
</protein>
<comment type="subunit">
    <text evidence="3 9">Homodimer.</text>
</comment>
<dbReference type="EMBL" id="CP001801">
    <property type="protein sequence ID" value="ACX96163.1"/>
    <property type="molecule type" value="Genomic_DNA"/>
</dbReference>
<dbReference type="CDD" id="cd04725">
    <property type="entry name" value="OMP_decarboxylase_like"/>
    <property type="match status" value="1"/>
</dbReference>
<accession>D0L0E0</accession>
<dbReference type="PROSITE" id="PS00156">
    <property type="entry name" value="OMPDECASE"/>
    <property type="match status" value="1"/>
</dbReference>
<dbReference type="AlphaFoldDB" id="D0L0E0"/>
<dbReference type="Proteomes" id="UP000009102">
    <property type="component" value="Chromosome"/>
</dbReference>
<dbReference type="PANTHER" id="PTHR32119:SF2">
    <property type="entry name" value="OROTIDINE 5'-PHOSPHATE DECARBOXYLASE"/>
    <property type="match status" value="1"/>
</dbReference>
<feature type="binding site" evidence="9 11">
    <location>
        <position position="37"/>
    </location>
    <ligand>
        <name>substrate</name>
    </ligand>
</feature>
<dbReference type="eggNOG" id="COG0284">
    <property type="taxonomic scope" value="Bacteria"/>
</dbReference>
<keyword evidence="6 9" id="KW-0456">Lyase</keyword>
<feature type="binding site" evidence="9 11">
    <location>
        <position position="123"/>
    </location>
    <ligand>
        <name>substrate</name>
    </ligand>
</feature>
<dbReference type="SUPFAM" id="SSF51366">
    <property type="entry name" value="Ribulose-phoshate binding barrel"/>
    <property type="match status" value="1"/>
</dbReference>
<dbReference type="UniPathway" id="UPA00070">
    <property type="reaction ID" value="UER00120"/>
</dbReference>
<dbReference type="FunFam" id="3.20.20.70:FF:000015">
    <property type="entry name" value="Orotidine 5'-phosphate decarboxylase"/>
    <property type="match status" value="1"/>
</dbReference>
<evidence type="ECO:0000256" key="3">
    <source>
        <dbReference type="ARBA" id="ARBA00011738"/>
    </source>
</evidence>
<feature type="binding site" evidence="9 11">
    <location>
        <position position="214"/>
    </location>
    <ligand>
        <name>substrate</name>
    </ligand>
</feature>
<dbReference type="InterPro" id="IPR018089">
    <property type="entry name" value="OMPdecase_AS"/>
</dbReference>
<comment type="function">
    <text evidence="1 9">Catalyzes the decarboxylation of orotidine 5'-monophosphate (OMP) to uridine 5'-monophosphate (UMP).</text>
</comment>
<feature type="domain" description="Orotidine 5'-phosphate decarboxylase" evidence="13">
    <location>
        <begin position="9"/>
        <end position="230"/>
    </location>
</feature>
<comment type="similarity">
    <text evidence="8 9">Belongs to the OMP decarboxylase family. Type 1 subfamily.</text>
</comment>
<dbReference type="STRING" id="555778.Hneap_1328"/>
<evidence type="ECO:0000256" key="1">
    <source>
        <dbReference type="ARBA" id="ARBA00002356"/>
    </source>
</evidence>
<dbReference type="InterPro" id="IPR001754">
    <property type="entry name" value="OMPdeCOase_dom"/>
</dbReference>
<keyword evidence="4 9" id="KW-0210">Decarboxylase</keyword>
<dbReference type="GO" id="GO:0005829">
    <property type="term" value="C:cytosol"/>
    <property type="evidence" value="ECO:0007669"/>
    <property type="project" value="TreeGrafter"/>
</dbReference>
<reference evidence="14 15" key="1">
    <citation type="submission" date="2009-10" db="EMBL/GenBank/DDBJ databases">
        <title>Complete sequence of Halothiobacillus neapolitanus c2.</title>
        <authorList>
            <consortium name="US DOE Joint Genome Institute"/>
            <person name="Lucas S."/>
            <person name="Copeland A."/>
            <person name="Lapidus A."/>
            <person name="Glavina del Rio T."/>
            <person name="Tice H."/>
            <person name="Bruce D."/>
            <person name="Goodwin L."/>
            <person name="Pitluck S."/>
            <person name="Davenport K."/>
            <person name="Brettin T."/>
            <person name="Detter J.C."/>
            <person name="Han C."/>
            <person name="Tapia R."/>
            <person name="Larimer F."/>
            <person name="Land M."/>
            <person name="Hauser L."/>
            <person name="Kyrpides N."/>
            <person name="Mikhailova N."/>
            <person name="Kerfeld C."/>
            <person name="Cannon G."/>
            <person name="Heinhort S."/>
        </authorList>
    </citation>
    <scope>NUCLEOTIDE SEQUENCE [LARGE SCALE GENOMIC DNA]</scope>
    <source>
        <strain evidence="15">ATCC 23641 / c2</strain>
    </source>
</reference>
<dbReference type="InterPro" id="IPR013785">
    <property type="entry name" value="Aldolase_TIM"/>
</dbReference>
<dbReference type="HAMAP" id="MF_01200_B">
    <property type="entry name" value="OMPdecase_type1_B"/>
    <property type="match status" value="1"/>
</dbReference>
<keyword evidence="5 9" id="KW-0665">Pyrimidine biosynthesis</keyword>
<proteinExistence type="inferred from homology"/>
<dbReference type="GO" id="GO:0006207">
    <property type="term" value="P:'de novo' pyrimidine nucleobase biosynthetic process"/>
    <property type="evidence" value="ECO:0007669"/>
    <property type="project" value="InterPro"/>
</dbReference>
<comment type="catalytic activity">
    <reaction evidence="7 9 12">
        <text>orotidine 5'-phosphate + H(+) = UMP + CO2</text>
        <dbReference type="Rhea" id="RHEA:11596"/>
        <dbReference type="ChEBI" id="CHEBI:15378"/>
        <dbReference type="ChEBI" id="CHEBI:16526"/>
        <dbReference type="ChEBI" id="CHEBI:57538"/>
        <dbReference type="ChEBI" id="CHEBI:57865"/>
        <dbReference type="EC" id="4.1.1.23"/>
    </reaction>
</comment>
<dbReference type="GO" id="GO:0044205">
    <property type="term" value="P:'de novo' UMP biosynthetic process"/>
    <property type="evidence" value="ECO:0007669"/>
    <property type="project" value="UniProtKB-UniRule"/>
</dbReference>
<dbReference type="EC" id="4.1.1.23" evidence="9"/>
<dbReference type="KEGG" id="hna:Hneap_1328"/>
<feature type="active site" description="For OMPdecase activity" evidence="10">
    <location>
        <position position="66"/>
    </location>
</feature>
<feature type="binding site" evidence="9 11">
    <location>
        <position position="15"/>
    </location>
    <ligand>
        <name>substrate</name>
    </ligand>
</feature>
<organism evidence="14 15">
    <name type="scientific">Halothiobacillus neapolitanus (strain ATCC 23641 / DSM 15147 / CIP 104769 / NCIMB 8539 / c2)</name>
    <name type="common">Thiobacillus neapolitanus</name>
    <dbReference type="NCBI Taxonomy" id="555778"/>
    <lineage>
        <taxon>Bacteria</taxon>
        <taxon>Pseudomonadati</taxon>
        <taxon>Pseudomonadota</taxon>
        <taxon>Gammaproteobacteria</taxon>
        <taxon>Chromatiales</taxon>
        <taxon>Halothiobacillaceae</taxon>
        <taxon>Halothiobacillus</taxon>
    </lineage>
</organism>
<evidence type="ECO:0000256" key="9">
    <source>
        <dbReference type="HAMAP-Rule" id="MF_01200"/>
    </source>
</evidence>
<dbReference type="NCBIfam" id="TIGR01740">
    <property type="entry name" value="pyrF"/>
    <property type="match status" value="1"/>
</dbReference>
<dbReference type="OrthoDB" id="9806203at2"/>
<dbReference type="RefSeq" id="WP_012824197.1">
    <property type="nucleotide sequence ID" value="NC_013422.1"/>
</dbReference>
<dbReference type="InterPro" id="IPR014732">
    <property type="entry name" value="OMPdecase"/>
</dbReference>
<evidence type="ECO:0000313" key="14">
    <source>
        <dbReference type="EMBL" id="ACX96163.1"/>
    </source>
</evidence>
<comment type="pathway">
    <text evidence="2 9 12">Pyrimidine metabolism; UMP biosynthesis via de novo pathway; UMP from orotate: step 2/2.</text>
</comment>
<dbReference type="SMART" id="SM00934">
    <property type="entry name" value="OMPdecase"/>
    <property type="match status" value="1"/>
</dbReference>
<feature type="active site" description="For OMPdecase activity" evidence="10">
    <location>
        <position position="64"/>
    </location>
</feature>
<feature type="binding site" evidence="9 11">
    <location>
        <position position="215"/>
    </location>
    <ligand>
        <name>substrate</name>
    </ligand>
</feature>
<evidence type="ECO:0000256" key="5">
    <source>
        <dbReference type="ARBA" id="ARBA00022975"/>
    </source>
</evidence>
<dbReference type="Gene3D" id="3.20.20.70">
    <property type="entry name" value="Aldolase class I"/>
    <property type="match status" value="1"/>
</dbReference>
<feature type="binding site" evidence="9 11">
    <location>
        <position position="185"/>
    </location>
    <ligand>
        <name>substrate</name>
    </ligand>
</feature>
<evidence type="ECO:0000256" key="7">
    <source>
        <dbReference type="ARBA" id="ARBA00049157"/>
    </source>
</evidence>
<dbReference type="GO" id="GO:0004590">
    <property type="term" value="F:orotidine-5'-phosphate decarboxylase activity"/>
    <property type="evidence" value="ECO:0007669"/>
    <property type="project" value="UniProtKB-UniRule"/>
</dbReference>
<evidence type="ECO:0000256" key="2">
    <source>
        <dbReference type="ARBA" id="ARBA00004861"/>
    </source>
</evidence>
<feature type="binding site" evidence="9">
    <location>
        <begin position="64"/>
        <end position="73"/>
    </location>
    <ligand>
        <name>substrate</name>
    </ligand>
</feature>
<dbReference type="PANTHER" id="PTHR32119">
    <property type="entry name" value="OROTIDINE 5'-PHOSPHATE DECARBOXYLASE"/>
    <property type="match status" value="1"/>
</dbReference>
<name>D0L0E0_HALNC</name>
<dbReference type="InterPro" id="IPR047596">
    <property type="entry name" value="OMPdecase_bac"/>
</dbReference>
<feature type="binding site" evidence="9 11">
    <location>
        <position position="194"/>
    </location>
    <ligand>
        <name>substrate</name>
    </ligand>
</feature>
<gene>
    <name evidence="9" type="primary">pyrF</name>
    <name evidence="14" type="ordered locus">Hneap_1328</name>
</gene>
<evidence type="ECO:0000256" key="4">
    <source>
        <dbReference type="ARBA" id="ARBA00022793"/>
    </source>
</evidence>
<dbReference type="Pfam" id="PF00215">
    <property type="entry name" value="OMPdecase"/>
    <property type="match status" value="1"/>
</dbReference>
<feature type="active site" description="For OMPdecase activity" evidence="10">
    <location>
        <position position="69"/>
    </location>
</feature>
<dbReference type="HOGENOM" id="CLU_067069_0_0_6"/>
<sequence>MSETAPQPQLYVALDFADPKLVEPFVDQLNPGECGLKVGKELFTRGGPDLVRRLVQQGFPVFLDLKFHDIPHTVEQACKAACDLGVRLVNVHAMGGRAMMAAARRAVSESSGSPALIAVTVLTSMNQSALAEVGVTRPLAEQVSMLARLAQEEGLDGVVCSALEAHAMRRIFTQPVPAIVTPGIRPSGAALDDQSRVMTPSEAIFAGATSLVVGRPITRAPNPAGVVSDILASIASSD</sequence>
<keyword evidence="15" id="KW-1185">Reference proteome</keyword>
<evidence type="ECO:0000256" key="6">
    <source>
        <dbReference type="ARBA" id="ARBA00023239"/>
    </source>
</evidence>
<evidence type="ECO:0000313" key="15">
    <source>
        <dbReference type="Proteomes" id="UP000009102"/>
    </source>
</evidence>
<dbReference type="InterPro" id="IPR011060">
    <property type="entry name" value="RibuloseP-bd_barrel"/>
</dbReference>